<keyword evidence="1" id="KW-0472">Membrane</keyword>
<sequence>MKIEPCLKKISVPAVFLKFDWDCFPGSLGFFVVVFFYSCALLNIYPVLSWLVITLDVFNSIIERDIEVICKEKSFNTCVGCYGSWTRYIGILFGRGYTLNNLGGLATGQEKICMIYTAGGYAHIVFMYGYILQGWPLKEFKAPTVIGSVHDFQTLELVLEAGECRWEEATQEDLDKYAGIQSAEH</sequence>
<accession>A0A0C9V2A9</accession>
<dbReference type="OrthoDB" id="3042696at2759"/>
<protein>
    <submittedName>
        <fullName evidence="2">Uncharacterized protein</fullName>
    </submittedName>
</protein>
<reference evidence="2 3" key="1">
    <citation type="submission" date="2014-06" db="EMBL/GenBank/DDBJ databases">
        <title>Evolutionary Origins and Diversification of the Mycorrhizal Mutualists.</title>
        <authorList>
            <consortium name="DOE Joint Genome Institute"/>
            <consortium name="Mycorrhizal Genomics Consortium"/>
            <person name="Kohler A."/>
            <person name="Kuo A."/>
            <person name="Nagy L.G."/>
            <person name="Floudas D."/>
            <person name="Copeland A."/>
            <person name="Barry K.W."/>
            <person name="Cichocki N."/>
            <person name="Veneault-Fourrey C."/>
            <person name="LaButti K."/>
            <person name="Lindquist E.A."/>
            <person name="Lipzen A."/>
            <person name="Lundell T."/>
            <person name="Morin E."/>
            <person name="Murat C."/>
            <person name="Riley R."/>
            <person name="Ohm R."/>
            <person name="Sun H."/>
            <person name="Tunlid A."/>
            <person name="Henrissat B."/>
            <person name="Grigoriev I.V."/>
            <person name="Hibbett D.S."/>
            <person name="Martin F."/>
        </authorList>
    </citation>
    <scope>NUCLEOTIDE SEQUENCE [LARGE SCALE GENOMIC DNA]</scope>
    <source>
        <strain evidence="2 3">SS14</strain>
    </source>
</reference>
<feature type="transmembrane region" description="Helical" evidence="1">
    <location>
        <begin position="28"/>
        <end position="53"/>
    </location>
</feature>
<dbReference type="Proteomes" id="UP000054279">
    <property type="component" value="Unassembled WGS sequence"/>
</dbReference>
<keyword evidence="1" id="KW-1133">Transmembrane helix</keyword>
<keyword evidence="1" id="KW-0812">Transmembrane</keyword>
<name>A0A0C9V2A9_SPHS4</name>
<proteinExistence type="predicted"/>
<organism evidence="2 3">
    <name type="scientific">Sphaerobolus stellatus (strain SS14)</name>
    <dbReference type="NCBI Taxonomy" id="990650"/>
    <lineage>
        <taxon>Eukaryota</taxon>
        <taxon>Fungi</taxon>
        <taxon>Dikarya</taxon>
        <taxon>Basidiomycota</taxon>
        <taxon>Agaricomycotina</taxon>
        <taxon>Agaricomycetes</taxon>
        <taxon>Phallomycetidae</taxon>
        <taxon>Geastrales</taxon>
        <taxon>Sphaerobolaceae</taxon>
        <taxon>Sphaerobolus</taxon>
    </lineage>
</organism>
<evidence type="ECO:0000256" key="1">
    <source>
        <dbReference type="SAM" id="Phobius"/>
    </source>
</evidence>
<evidence type="ECO:0000313" key="3">
    <source>
        <dbReference type="Proteomes" id="UP000054279"/>
    </source>
</evidence>
<dbReference type="EMBL" id="KN837239">
    <property type="protein sequence ID" value="KIJ31635.1"/>
    <property type="molecule type" value="Genomic_DNA"/>
</dbReference>
<dbReference type="AlphaFoldDB" id="A0A0C9V2A9"/>
<evidence type="ECO:0000313" key="2">
    <source>
        <dbReference type="EMBL" id="KIJ31635.1"/>
    </source>
</evidence>
<keyword evidence="3" id="KW-1185">Reference proteome</keyword>
<dbReference type="HOGENOM" id="CLU_1462211_0_0_1"/>
<gene>
    <name evidence="2" type="ORF">M422DRAFT_266663</name>
</gene>